<dbReference type="InterPro" id="IPR001107">
    <property type="entry name" value="Band_7"/>
</dbReference>
<feature type="compositionally biased region" description="Polar residues" evidence="2">
    <location>
        <begin position="1"/>
        <end position="18"/>
    </location>
</feature>
<evidence type="ECO:0000256" key="2">
    <source>
        <dbReference type="SAM" id="MobiDB-lite"/>
    </source>
</evidence>
<dbReference type="Pfam" id="PF01145">
    <property type="entry name" value="Band_7"/>
    <property type="match status" value="1"/>
</dbReference>
<dbReference type="PANTHER" id="PTHR10264:SF19">
    <property type="entry name" value="AT06885P-RELATED"/>
    <property type="match status" value="1"/>
</dbReference>
<dbReference type="SUPFAM" id="SSF117892">
    <property type="entry name" value="Band 7/SPFH domain"/>
    <property type="match status" value="1"/>
</dbReference>
<comment type="caution">
    <text evidence="4">The sequence shown here is derived from an EMBL/GenBank/DDBJ whole genome shotgun (WGS) entry which is preliminary data.</text>
</comment>
<dbReference type="Gene3D" id="3.30.479.30">
    <property type="entry name" value="Band 7 domain"/>
    <property type="match status" value="1"/>
</dbReference>
<evidence type="ECO:0000256" key="1">
    <source>
        <dbReference type="ARBA" id="ARBA00008164"/>
    </source>
</evidence>
<gene>
    <name evidence="4" type="ORF">I9W82_003891</name>
</gene>
<dbReference type="GO" id="GO:0005886">
    <property type="term" value="C:plasma membrane"/>
    <property type="evidence" value="ECO:0007669"/>
    <property type="project" value="InterPro"/>
</dbReference>
<feature type="domain" description="Band 7" evidence="3">
    <location>
        <begin position="81"/>
        <end position="238"/>
    </location>
</feature>
<sequence>MQSTNDYATTGDSHSTESFDPATYKQKMNTISEEPTVKPDMVLKNFAKTYDTPSPGGYQRFIAGLGSCFGQCGMFCFLCENPYKEVDQGEVGLVQTFGRLSRTVEPGLSYVNTWSERLTRVSIKINIREIPAQKCLTRDNVSVVITSVVYYNIIDPMKAIFSIQNIDNAIIERTQTTMRDVIGGRILQDVVEKREEIAESIEQIIAKTAFDWGVNIESILIKDLTLPDKVQASLSMAAEAKRIGEGKIINAKAEVESAKLMRKAADILASKPAMQIRYLDALQNMAKSPGTRVIFMPSAQEVEKMAGSNIGDTYVDKGKGKLQDLEEDTDWAGSEQERVASPQRNVRVGINKNRHVADTVALQEAMHQ</sequence>
<dbReference type="CDD" id="cd13437">
    <property type="entry name" value="SPFH_alloslipin"/>
    <property type="match status" value="1"/>
</dbReference>
<dbReference type="PANTHER" id="PTHR10264">
    <property type="entry name" value="BAND 7 PROTEIN-RELATED"/>
    <property type="match status" value="1"/>
</dbReference>
<evidence type="ECO:0000259" key="3">
    <source>
        <dbReference type="SMART" id="SM00244"/>
    </source>
</evidence>
<dbReference type="SMART" id="SM00244">
    <property type="entry name" value="PHB"/>
    <property type="match status" value="1"/>
</dbReference>
<name>A0A8H7ZAP5_9ASCO</name>
<organism evidence="4 5">
    <name type="scientific">Candida metapsilosis</name>
    <dbReference type="NCBI Taxonomy" id="273372"/>
    <lineage>
        <taxon>Eukaryota</taxon>
        <taxon>Fungi</taxon>
        <taxon>Dikarya</taxon>
        <taxon>Ascomycota</taxon>
        <taxon>Saccharomycotina</taxon>
        <taxon>Pichiomycetes</taxon>
        <taxon>Debaryomycetaceae</taxon>
        <taxon>Candida/Lodderomyces clade</taxon>
        <taxon>Candida</taxon>
    </lineage>
</organism>
<feature type="region of interest" description="Disordered" evidence="2">
    <location>
        <begin position="1"/>
        <end position="24"/>
    </location>
</feature>
<dbReference type="InterPro" id="IPR001972">
    <property type="entry name" value="Stomatin_HflK_fam"/>
</dbReference>
<dbReference type="InterPro" id="IPR043202">
    <property type="entry name" value="Band-7_stomatin-like"/>
</dbReference>
<dbReference type="GeneID" id="93652520"/>
<keyword evidence="5" id="KW-1185">Reference proteome</keyword>
<dbReference type="FunFam" id="3.30.479.30:FF:000004">
    <property type="entry name" value="Putative membrane protease family, stomatin"/>
    <property type="match status" value="1"/>
</dbReference>
<reference evidence="4 5" key="1">
    <citation type="submission" date="2020-12" db="EMBL/GenBank/DDBJ databases">
        <title>Effect of drift, selection, and recombination on the evolution of hybrid genomes in Candida yeast pathogens.</title>
        <authorList>
            <person name="Mixao V."/>
            <person name="Ksiezopolska E."/>
            <person name="Saus E."/>
            <person name="Boekhout T."/>
            <person name="Gacser A."/>
            <person name="Gabaldon T."/>
        </authorList>
    </citation>
    <scope>NUCLEOTIDE SEQUENCE [LARGE SCALE GENOMIC DNA]</scope>
    <source>
        <strain evidence="4 5">BP57</strain>
    </source>
</reference>
<dbReference type="Gene3D" id="6.10.250.2090">
    <property type="match status" value="1"/>
</dbReference>
<dbReference type="PRINTS" id="PR00721">
    <property type="entry name" value="STOMATIN"/>
</dbReference>
<dbReference type="InterPro" id="IPR036013">
    <property type="entry name" value="Band_7/SPFH_dom_sf"/>
</dbReference>
<evidence type="ECO:0000313" key="4">
    <source>
        <dbReference type="EMBL" id="KAG5418363.1"/>
    </source>
</evidence>
<evidence type="ECO:0000313" key="5">
    <source>
        <dbReference type="Proteomes" id="UP000669133"/>
    </source>
</evidence>
<accession>A0A8H7ZAP5</accession>
<dbReference type="GO" id="GO:0098552">
    <property type="term" value="C:side of membrane"/>
    <property type="evidence" value="ECO:0007669"/>
    <property type="project" value="UniProtKB-ARBA"/>
</dbReference>
<dbReference type="EMBL" id="JAEOAQ010000005">
    <property type="protein sequence ID" value="KAG5418363.1"/>
    <property type="molecule type" value="Genomic_DNA"/>
</dbReference>
<protein>
    <recommendedName>
        <fullName evidence="3">Band 7 domain-containing protein</fullName>
    </recommendedName>
</protein>
<comment type="similarity">
    <text evidence="1">Belongs to the band 7/mec-2 family.</text>
</comment>
<proteinExistence type="inferred from homology"/>
<dbReference type="AlphaFoldDB" id="A0A8H7ZAP5"/>
<dbReference type="OrthoDB" id="2105077at2759"/>
<dbReference type="Proteomes" id="UP000669133">
    <property type="component" value="Unassembled WGS sequence"/>
</dbReference>
<dbReference type="RefSeq" id="XP_067547479.1">
    <property type="nucleotide sequence ID" value="XM_067692904.1"/>
</dbReference>